<evidence type="ECO:0000256" key="1">
    <source>
        <dbReference type="SAM" id="MobiDB-lite"/>
    </source>
</evidence>
<comment type="caution">
    <text evidence="3">The sequence shown here is derived from an EMBL/GenBank/DDBJ whole genome shotgun (WGS) entry which is preliminary data.</text>
</comment>
<organism evidence="3 4">
    <name type="scientific">Stenotrophomonas ginsengisoli</name>
    <dbReference type="NCBI Taxonomy" id="336566"/>
    <lineage>
        <taxon>Bacteria</taxon>
        <taxon>Pseudomonadati</taxon>
        <taxon>Pseudomonadota</taxon>
        <taxon>Gammaproteobacteria</taxon>
        <taxon>Lysobacterales</taxon>
        <taxon>Lysobacteraceae</taxon>
        <taxon>Stenotrophomonas</taxon>
    </lineage>
</organism>
<reference evidence="3 4" key="1">
    <citation type="submission" date="2015-05" db="EMBL/GenBank/DDBJ databases">
        <title>Genome sequencing and analysis of members of genus Stenotrophomonas.</title>
        <authorList>
            <person name="Patil P.P."/>
            <person name="Midha S."/>
            <person name="Patil P.B."/>
        </authorList>
    </citation>
    <scope>NUCLEOTIDE SEQUENCE [LARGE SCALE GENOMIC DNA]</scope>
    <source>
        <strain evidence="3 4">DSM 24757</strain>
    </source>
</reference>
<dbReference type="AlphaFoldDB" id="A0A0R0D8X3"/>
<sequence length="110" mass="11445">MVAAPVASERFMTAYLSDTGIADEILQALSTVVPGRQISVLVHDGRVTLRGVVAEAATRRTIKDLVGDVEGVSAITDLITLQAPALASNKQAPAPVTTPRRSGKRAVPGN</sequence>
<proteinExistence type="predicted"/>
<dbReference type="EMBL" id="LDJM01000012">
    <property type="protein sequence ID" value="KRG78102.1"/>
    <property type="molecule type" value="Genomic_DNA"/>
</dbReference>
<evidence type="ECO:0000259" key="2">
    <source>
        <dbReference type="PROSITE" id="PS50914"/>
    </source>
</evidence>
<accession>A0A0R0D8X3</accession>
<evidence type="ECO:0000313" key="3">
    <source>
        <dbReference type="EMBL" id="KRG78102.1"/>
    </source>
</evidence>
<protein>
    <recommendedName>
        <fullName evidence="2">BON domain-containing protein</fullName>
    </recommendedName>
</protein>
<keyword evidence="4" id="KW-1185">Reference proteome</keyword>
<dbReference type="InterPro" id="IPR007055">
    <property type="entry name" value="BON_dom"/>
</dbReference>
<dbReference type="PATRIC" id="fig|336566.3.peg.359"/>
<dbReference type="Gene3D" id="3.30.1340.30">
    <property type="match status" value="1"/>
</dbReference>
<dbReference type="PROSITE" id="PS50914">
    <property type="entry name" value="BON"/>
    <property type="match status" value="1"/>
</dbReference>
<dbReference type="Proteomes" id="UP000050956">
    <property type="component" value="Unassembled WGS sequence"/>
</dbReference>
<gene>
    <name evidence="3" type="ORF">ABB30_05105</name>
</gene>
<feature type="region of interest" description="Disordered" evidence="1">
    <location>
        <begin position="87"/>
        <end position="110"/>
    </location>
</feature>
<evidence type="ECO:0000313" key="4">
    <source>
        <dbReference type="Proteomes" id="UP000050956"/>
    </source>
</evidence>
<dbReference type="Pfam" id="PF04972">
    <property type="entry name" value="BON"/>
    <property type="match status" value="1"/>
</dbReference>
<dbReference type="STRING" id="336566.ABB30_05105"/>
<feature type="domain" description="BON" evidence="2">
    <location>
        <begin position="17"/>
        <end position="83"/>
    </location>
</feature>
<name>A0A0R0D8X3_9GAMM</name>